<dbReference type="Proteomes" id="UP000054279">
    <property type="component" value="Unassembled WGS sequence"/>
</dbReference>
<dbReference type="EMBL" id="KN837224">
    <property type="protein sequence ID" value="KIJ32639.1"/>
    <property type="molecule type" value="Genomic_DNA"/>
</dbReference>
<feature type="compositionally biased region" description="Polar residues" evidence="1">
    <location>
        <begin position="11"/>
        <end position="25"/>
    </location>
</feature>
<reference evidence="2 3" key="1">
    <citation type="submission" date="2014-06" db="EMBL/GenBank/DDBJ databases">
        <title>Evolutionary Origins and Diversification of the Mycorrhizal Mutualists.</title>
        <authorList>
            <consortium name="DOE Joint Genome Institute"/>
            <consortium name="Mycorrhizal Genomics Consortium"/>
            <person name="Kohler A."/>
            <person name="Kuo A."/>
            <person name="Nagy L.G."/>
            <person name="Floudas D."/>
            <person name="Copeland A."/>
            <person name="Barry K.W."/>
            <person name="Cichocki N."/>
            <person name="Veneault-Fourrey C."/>
            <person name="LaButti K."/>
            <person name="Lindquist E.A."/>
            <person name="Lipzen A."/>
            <person name="Lundell T."/>
            <person name="Morin E."/>
            <person name="Murat C."/>
            <person name="Riley R."/>
            <person name="Ohm R."/>
            <person name="Sun H."/>
            <person name="Tunlid A."/>
            <person name="Henrissat B."/>
            <person name="Grigoriev I.V."/>
            <person name="Hibbett D.S."/>
            <person name="Martin F."/>
        </authorList>
    </citation>
    <scope>NUCLEOTIDE SEQUENCE [LARGE SCALE GENOMIC DNA]</scope>
    <source>
        <strain evidence="2 3">SS14</strain>
    </source>
</reference>
<evidence type="ECO:0000313" key="2">
    <source>
        <dbReference type="EMBL" id="KIJ32639.1"/>
    </source>
</evidence>
<proteinExistence type="predicted"/>
<feature type="compositionally biased region" description="Pro residues" evidence="1">
    <location>
        <begin position="29"/>
        <end position="38"/>
    </location>
</feature>
<evidence type="ECO:0000256" key="1">
    <source>
        <dbReference type="SAM" id="MobiDB-lite"/>
    </source>
</evidence>
<dbReference type="OrthoDB" id="5596707at2759"/>
<evidence type="ECO:0000313" key="3">
    <source>
        <dbReference type="Proteomes" id="UP000054279"/>
    </source>
</evidence>
<dbReference type="InterPro" id="IPR021109">
    <property type="entry name" value="Peptidase_aspartic_dom_sf"/>
</dbReference>
<feature type="region of interest" description="Disordered" evidence="1">
    <location>
        <begin position="9"/>
        <end position="45"/>
    </location>
</feature>
<dbReference type="CDD" id="cd00303">
    <property type="entry name" value="retropepsin_like"/>
    <property type="match status" value="1"/>
</dbReference>
<accession>A0A0C9UD42</accession>
<dbReference type="HOGENOM" id="CLU_1817028_0_0_1"/>
<dbReference type="Gene3D" id="2.40.70.10">
    <property type="entry name" value="Acid Proteases"/>
    <property type="match status" value="1"/>
</dbReference>
<keyword evidence="3" id="KW-1185">Reference proteome</keyword>
<organism evidence="2 3">
    <name type="scientific">Sphaerobolus stellatus (strain SS14)</name>
    <dbReference type="NCBI Taxonomy" id="990650"/>
    <lineage>
        <taxon>Eukaryota</taxon>
        <taxon>Fungi</taxon>
        <taxon>Dikarya</taxon>
        <taxon>Basidiomycota</taxon>
        <taxon>Agaricomycotina</taxon>
        <taxon>Agaricomycetes</taxon>
        <taxon>Phallomycetidae</taxon>
        <taxon>Geastrales</taxon>
        <taxon>Sphaerobolaceae</taxon>
        <taxon>Sphaerobolus</taxon>
    </lineage>
</organism>
<sequence>MAAGFIEEISNESGSAFTAQANQKKPPTAASPPSPPTSVPSAAAGEKKAAQFQYQLKMEDDSNKFSYAVDNPAHSVVCISEIAAKELGLPFSTDLQLSMRDANGGTKATFGIIKNLELTIGGVSICVHTWIIKDAPYHLLLG</sequence>
<dbReference type="AlphaFoldDB" id="A0A0C9UD42"/>
<gene>
    <name evidence="2" type="ORF">M422DRAFT_265521</name>
</gene>
<protein>
    <submittedName>
        <fullName evidence="2">Uncharacterized protein</fullName>
    </submittedName>
</protein>
<name>A0A0C9UD42_SPHS4</name>